<accession>A0ABV5PFA5</accession>
<feature type="compositionally biased region" description="Low complexity" evidence="5">
    <location>
        <begin position="10"/>
        <end position="21"/>
    </location>
</feature>
<dbReference type="SUPFAM" id="SSF88946">
    <property type="entry name" value="Sigma2 domain of RNA polymerase sigma factors"/>
    <property type="match status" value="1"/>
</dbReference>
<dbReference type="EMBL" id="JBHMCR010000008">
    <property type="protein sequence ID" value="MFB9521468.1"/>
    <property type="molecule type" value="Genomic_DNA"/>
</dbReference>
<feature type="region of interest" description="Disordered" evidence="5">
    <location>
        <begin position="1"/>
        <end position="21"/>
    </location>
</feature>
<dbReference type="Pfam" id="PF04542">
    <property type="entry name" value="Sigma70_r2"/>
    <property type="match status" value="1"/>
</dbReference>
<dbReference type="RefSeq" id="WP_345227336.1">
    <property type="nucleotide sequence ID" value="NZ_BAAAXE010000014.1"/>
</dbReference>
<sequence>MPPAPPAPHRAPATARPVPSAQDRAAEAAIAAGLARGDEAALAAAYRQWGSLVYSLALRALRDRQDAEDTAQQVFLAAWRGRTGYDPARGSLGGWLVGITRHAVADCLAARARQSKLAGLATAQQEEALRHPGPSESEDALNRVVLLETLGQLSPVQRRLLGLAVWGDMTQTQIAEETGLPLGTVKSHIRRALHALRRIIETPTPSV</sequence>
<feature type="domain" description="RNA polymerase sigma-70 region 2" evidence="6">
    <location>
        <begin position="46"/>
        <end position="113"/>
    </location>
</feature>
<dbReference type="Pfam" id="PF08281">
    <property type="entry name" value="Sigma70_r4_2"/>
    <property type="match status" value="1"/>
</dbReference>
<evidence type="ECO:0000313" key="8">
    <source>
        <dbReference type="EMBL" id="MFB9521468.1"/>
    </source>
</evidence>
<dbReference type="Proteomes" id="UP001589718">
    <property type="component" value="Unassembled WGS sequence"/>
</dbReference>
<dbReference type="InterPro" id="IPR039425">
    <property type="entry name" value="RNA_pol_sigma-70-like"/>
</dbReference>
<dbReference type="PANTHER" id="PTHR43133:SF62">
    <property type="entry name" value="RNA POLYMERASE SIGMA FACTOR SIGZ"/>
    <property type="match status" value="1"/>
</dbReference>
<dbReference type="InterPro" id="IPR036388">
    <property type="entry name" value="WH-like_DNA-bd_sf"/>
</dbReference>
<comment type="caution">
    <text evidence="8">The sequence shown here is derived from an EMBL/GenBank/DDBJ whole genome shotgun (WGS) entry which is preliminary data.</text>
</comment>
<dbReference type="CDD" id="cd06171">
    <property type="entry name" value="Sigma70_r4"/>
    <property type="match status" value="1"/>
</dbReference>
<evidence type="ECO:0000259" key="7">
    <source>
        <dbReference type="Pfam" id="PF08281"/>
    </source>
</evidence>
<dbReference type="InterPro" id="IPR014284">
    <property type="entry name" value="RNA_pol_sigma-70_dom"/>
</dbReference>
<evidence type="ECO:0000256" key="3">
    <source>
        <dbReference type="ARBA" id="ARBA00023082"/>
    </source>
</evidence>
<protein>
    <submittedName>
        <fullName evidence="8">Sigma-70 family RNA polymerase sigma factor</fullName>
    </submittedName>
</protein>
<organism evidence="8 9">
    <name type="scientific">Streptomyces cremeus</name>
    <dbReference type="NCBI Taxonomy" id="66881"/>
    <lineage>
        <taxon>Bacteria</taxon>
        <taxon>Bacillati</taxon>
        <taxon>Actinomycetota</taxon>
        <taxon>Actinomycetes</taxon>
        <taxon>Kitasatosporales</taxon>
        <taxon>Streptomycetaceae</taxon>
        <taxon>Streptomyces</taxon>
    </lineage>
</organism>
<name>A0ABV5PFA5_STRCM</name>
<dbReference type="InterPro" id="IPR013249">
    <property type="entry name" value="RNA_pol_sigma70_r4_t2"/>
</dbReference>
<dbReference type="InterPro" id="IPR007627">
    <property type="entry name" value="RNA_pol_sigma70_r2"/>
</dbReference>
<keyword evidence="4" id="KW-0804">Transcription</keyword>
<evidence type="ECO:0000256" key="4">
    <source>
        <dbReference type="ARBA" id="ARBA00023163"/>
    </source>
</evidence>
<evidence type="ECO:0000259" key="6">
    <source>
        <dbReference type="Pfam" id="PF04542"/>
    </source>
</evidence>
<evidence type="ECO:0000256" key="5">
    <source>
        <dbReference type="SAM" id="MobiDB-lite"/>
    </source>
</evidence>
<dbReference type="PANTHER" id="PTHR43133">
    <property type="entry name" value="RNA POLYMERASE ECF-TYPE SIGMA FACTO"/>
    <property type="match status" value="1"/>
</dbReference>
<dbReference type="InterPro" id="IPR013325">
    <property type="entry name" value="RNA_pol_sigma_r2"/>
</dbReference>
<dbReference type="SUPFAM" id="SSF88659">
    <property type="entry name" value="Sigma3 and sigma4 domains of RNA polymerase sigma factors"/>
    <property type="match status" value="1"/>
</dbReference>
<evidence type="ECO:0000256" key="1">
    <source>
        <dbReference type="ARBA" id="ARBA00010641"/>
    </source>
</evidence>
<dbReference type="Gene3D" id="1.10.1740.10">
    <property type="match status" value="1"/>
</dbReference>
<proteinExistence type="inferred from homology"/>
<dbReference type="Gene3D" id="1.10.10.10">
    <property type="entry name" value="Winged helix-like DNA-binding domain superfamily/Winged helix DNA-binding domain"/>
    <property type="match status" value="1"/>
</dbReference>
<keyword evidence="2" id="KW-0805">Transcription regulation</keyword>
<dbReference type="NCBIfam" id="TIGR02937">
    <property type="entry name" value="sigma70-ECF"/>
    <property type="match status" value="1"/>
</dbReference>
<gene>
    <name evidence="8" type="ORF">ACFFTU_16110</name>
</gene>
<dbReference type="InterPro" id="IPR013324">
    <property type="entry name" value="RNA_pol_sigma_r3/r4-like"/>
</dbReference>
<reference evidence="8 9" key="1">
    <citation type="submission" date="2024-09" db="EMBL/GenBank/DDBJ databases">
        <authorList>
            <person name="Sun Q."/>
            <person name="Mori K."/>
        </authorList>
    </citation>
    <scope>NUCLEOTIDE SEQUENCE [LARGE SCALE GENOMIC DNA]</scope>
    <source>
        <strain evidence="8 9">JCM 4362</strain>
    </source>
</reference>
<evidence type="ECO:0000256" key="2">
    <source>
        <dbReference type="ARBA" id="ARBA00023015"/>
    </source>
</evidence>
<evidence type="ECO:0000313" key="9">
    <source>
        <dbReference type="Proteomes" id="UP001589718"/>
    </source>
</evidence>
<feature type="domain" description="RNA polymerase sigma factor 70 region 4 type 2" evidence="7">
    <location>
        <begin position="145"/>
        <end position="194"/>
    </location>
</feature>
<comment type="similarity">
    <text evidence="1">Belongs to the sigma-70 factor family. ECF subfamily.</text>
</comment>
<keyword evidence="3" id="KW-0731">Sigma factor</keyword>
<keyword evidence="9" id="KW-1185">Reference proteome</keyword>